<protein>
    <submittedName>
        <fullName evidence="2">Uncharacterized protein</fullName>
    </submittedName>
</protein>
<feature type="transmembrane region" description="Helical" evidence="1">
    <location>
        <begin position="44"/>
        <end position="63"/>
    </location>
</feature>
<reference evidence="2 3" key="1">
    <citation type="journal article" date="2015" name="Genome Announc.">
        <title>Expanding the biotechnology potential of lactobacilli through comparative genomics of 213 strains and associated genera.</title>
        <authorList>
            <person name="Sun Z."/>
            <person name="Harris H.M."/>
            <person name="McCann A."/>
            <person name="Guo C."/>
            <person name="Argimon S."/>
            <person name="Zhang W."/>
            <person name="Yang X."/>
            <person name="Jeffery I.B."/>
            <person name="Cooney J.C."/>
            <person name="Kagawa T.F."/>
            <person name="Liu W."/>
            <person name="Song Y."/>
            <person name="Salvetti E."/>
            <person name="Wrobel A."/>
            <person name="Rasinkangas P."/>
            <person name="Parkhill J."/>
            <person name="Rea M.C."/>
            <person name="O'Sullivan O."/>
            <person name="Ritari J."/>
            <person name="Douillard F.P."/>
            <person name="Paul Ross R."/>
            <person name="Yang R."/>
            <person name="Briner A.E."/>
            <person name="Felis G.E."/>
            <person name="de Vos W.M."/>
            <person name="Barrangou R."/>
            <person name="Klaenhammer T.R."/>
            <person name="Caufield P.W."/>
            <person name="Cui Y."/>
            <person name="Zhang H."/>
            <person name="O'Toole P.W."/>
        </authorList>
    </citation>
    <scope>NUCLEOTIDE SEQUENCE [LARGE SCALE GENOMIC DNA]</scope>
    <source>
        <strain evidence="2 3">DSM 20178</strain>
    </source>
</reference>
<keyword evidence="1" id="KW-0472">Membrane</keyword>
<comment type="caution">
    <text evidence="2">The sequence shown here is derived from an EMBL/GenBank/DDBJ whole genome shotgun (WGS) entry which is preliminary data.</text>
</comment>
<evidence type="ECO:0000313" key="3">
    <source>
        <dbReference type="Proteomes" id="UP000051984"/>
    </source>
</evidence>
<proteinExistence type="predicted"/>
<name>A0A0R1EUK1_LACZE</name>
<feature type="transmembrane region" description="Helical" evidence="1">
    <location>
        <begin position="14"/>
        <end position="38"/>
    </location>
</feature>
<keyword evidence="1" id="KW-0812">Transmembrane</keyword>
<evidence type="ECO:0000256" key="1">
    <source>
        <dbReference type="SAM" id="Phobius"/>
    </source>
</evidence>
<dbReference type="AlphaFoldDB" id="A0A0R1EUK1"/>
<sequence length="66" mass="7530">MTQMRKHSRHNEGLWLDIICCLSLWLAVVCLLLAALAIKVNRPYIIIMLAFGLCALGETVTVFKKW</sequence>
<dbReference type="PATRIC" id="fig|1423816.3.peg.2202"/>
<dbReference type="EMBL" id="AZCT01000003">
    <property type="protein sequence ID" value="KRK12969.1"/>
    <property type="molecule type" value="Genomic_DNA"/>
</dbReference>
<dbReference type="Proteomes" id="UP000051984">
    <property type="component" value="Unassembled WGS sequence"/>
</dbReference>
<keyword evidence="1" id="KW-1133">Transmembrane helix</keyword>
<organism evidence="2 3">
    <name type="scientific">Lacticaseibacillus zeae DSM 20178 = KCTC 3804</name>
    <dbReference type="NCBI Taxonomy" id="1423816"/>
    <lineage>
        <taxon>Bacteria</taxon>
        <taxon>Bacillati</taxon>
        <taxon>Bacillota</taxon>
        <taxon>Bacilli</taxon>
        <taxon>Lactobacillales</taxon>
        <taxon>Lactobacillaceae</taxon>
        <taxon>Lacticaseibacillus</taxon>
    </lineage>
</organism>
<accession>A0A0R1EUK1</accession>
<evidence type="ECO:0000313" key="2">
    <source>
        <dbReference type="EMBL" id="KRK12969.1"/>
    </source>
</evidence>
<gene>
    <name evidence="2" type="ORF">FD51_GL002123</name>
</gene>